<evidence type="ECO:0000313" key="8">
    <source>
        <dbReference type="Proteomes" id="UP000503399"/>
    </source>
</evidence>
<evidence type="ECO:0000256" key="5">
    <source>
        <dbReference type="ARBA" id="ARBA00048594"/>
    </source>
</evidence>
<accession>A0A6F8ZCS0</accession>
<evidence type="ECO:0000259" key="6">
    <source>
        <dbReference type="PROSITE" id="PS50052"/>
    </source>
</evidence>
<evidence type="ECO:0000313" key="7">
    <source>
        <dbReference type="EMBL" id="CAB1127557.1"/>
    </source>
</evidence>
<dbReference type="SMART" id="SM00072">
    <property type="entry name" value="GuKc"/>
    <property type="match status" value="1"/>
</dbReference>
<dbReference type="GO" id="GO:0004385">
    <property type="term" value="F:GMP kinase activity"/>
    <property type="evidence" value="ECO:0007669"/>
    <property type="project" value="UniProtKB-EC"/>
</dbReference>
<comment type="similarity">
    <text evidence="2">Belongs to the guanylate kinase family.</text>
</comment>
<dbReference type="InterPro" id="IPR027417">
    <property type="entry name" value="P-loop_NTPase"/>
</dbReference>
<name>A0A6F8ZCS0_9FIRM</name>
<dbReference type="PROSITE" id="PS00856">
    <property type="entry name" value="GUANYLATE_KINASE_1"/>
    <property type="match status" value="1"/>
</dbReference>
<evidence type="ECO:0000256" key="3">
    <source>
        <dbReference type="ARBA" id="ARBA00022679"/>
    </source>
</evidence>
<keyword evidence="4 7" id="KW-0418">Kinase</keyword>
<feature type="domain" description="Guanylate kinase-like" evidence="6">
    <location>
        <begin position="14"/>
        <end position="191"/>
    </location>
</feature>
<dbReference type="Pfam" id="PF00625">
    <property type="entry name" value="Guanylate_kin"/>
    <property type="match status" value="1"/>
</dbReference>
<evidence type="ECO:0000256" key="2">
    <source>
        <dbReference type="ARBA" id="ARBA00005790"/>
    </source>
</evidence>
<dbReference type="Gene3D" id="3.30.63.10">
    <property type="entry name" value="Guanylate Kinase phosphate binding domain"/>
    <property type="match status" value="1"/>
</dbReference>
<sequence>MAGGEERTTAGAPYPVVLVVGPSGVGKNAVIRAALAQGWNAEYVPSYTSRPPRSGEREGDPYHFVSEADFQALAQAGDLWEWTQVHGNWYGSGKRALAAPRAYAYAVTDMDLIGAWFVKTQIPHDAILVFVLPPSWAELRRRMAGQAGSAQDLYRRWGRAMREMQWTSAADLLIVNQDVQQAARALRTGVEAYRRSASVDPPLPATCVVEFEGGQVPVPALVRAGDDPEWVCRRALALAGPTRLPQLIQGDGLFDPDGGELALEACWEEEPGRYRARVTVVASPTRPPRVSG</sequence>
<comment type="function">
    <text evidence="1">Essential for recycling GMP and indirectly, cGMP.</text>
</comment>
<dbReference type="AlphaFoldDB" id="A0A6F8ZCS0"/>
<evidence type="ECO:0000256" key="4">
    <source>
        <dbReference type="ARBA" id="ARBA00022777"/>
    </source>
</evidence>
<protein>
    <submittedName>
        <fullName evidence="7">Putative Guanylate kinase</fullName>
        <ecNumber evidence="7">2.7.4.8</ecNumber>
    </submittedName>
</protein>
<dbReference type="PROSITE" id="PS50052">
    <property type="entry name" value="GUANYLATE_KINASE_2"/>
    <property type="match status" value="1"/>
</dbReference>
<dbReference type="EMBL" id="LR778114">
    <property type="protein sequence ID" value="CAB1127557.1"/>
    <property type="molecule type" value="Genomic_DNA"/>
</dbReference>
<dbReference type="CDD" id="cd00071">
    <property type="entry name" value="GMPK"/>
    <property type="match status" value="1"/>
</dbReference>
<dbReference type="Proteomes" id="UP000503399">
    <property type="component" value="Chromosome"/>
</dbReference>
<dbReference type="GO" id="GO:0005829">
    <property type="term" value="C:cytosol"/>
    <property type="evidence" value="ECO:0007669"/>
    <property type="project" value="TreeGrafter"/>
</dbReference>
<comment type="catalytic activity">
    <reaction evidence="5">
        <text>GMP + ATP = GDP + ADP</text>
        <dbReference type="Rhea" id="RHEA:20780"/>
        <dbReference type="ChEBI" id="CHEBI:30616"/>
        <dbReference type="ChEBI" id="CHEBI:58115"/>
        <dbReference type="ChEBI" id="CHEBI:58189"/>
        <dbReference type="ChEBI" id="CHEBI:456216"/>
        <dbReference type="EC" id="2.7.4.8"/>
    </reaction>
</comment>
<organism evidence="7 8">
    <name type="scientific">Candidatus Hydrogenisulfobacillus filiaventi</name>
    <dbReference type="NCBI Taxonomy" id="2707344"/>
    <lineage>
        <taxon>Bacteria</taxon>
        <taxon>Bacillati</taxon>
        <taxon>Bacillota</taxon>
        <taxon>Clostridia</taxon>
        <taxon>Eubacteriales</taxon>
        <taxon>Clostridiales Family XVII. Incertae Sedis</taxon>
        <taxon>Candidatus Hydrogenisulfobacillus</taxon>
    </lineage>
</organism>
<gene>
    <name evidence="7" type="ORF">R50_0051</name>
</gene>
<keyword evidence="8" id="KW-1185">Reference proteome</keyword>
<dbReference type="PANTHER" id="PTHR23117:SF13">
    <property type="entry name" value="GUANYLATE KINASE"/>
    <property type="match status" value="1"/>
</dbReference>
<dbReference type="InterPro" id="IPR008144">
    <property type="entry name" value="Guanylate_kin-like_dom"/>
</dbReference>
<dbReference type="Gene3D" id="3.40.50.300">
    <property type="entry name" value="P-loop containing nucleotide triphosphate hydrolases"/>
    <property type="match status" value="1"/>
</dbReference>
<dbReference type="InterPro" id="IPR020590">
    <property type="entry name" value="Guanylate_kinase_CS"/>
</dbReference>
<dbReference type="InterPro" id="IPR008145">
    <property type="entry name" value="GK/Ca_channel_bsu"/>
</dbReference>
<dbReference type="EC" id="2.7.4.8" evidence="7"/>
<dbReference type="KEGG" id="hfv:R50_0051"/>
<proteinExistence type="inferred from homology"/>
<evidence type="ECO:0000256" key="1">
    <source>
        <dbReference type="ARBA" id="ARBA00003531"/>
    </source>
</evidence>
<keyword evidence="3 7" id="KW-0808">Transferase</keyword>
<dbReference type="SUPFAM" id="SSF52540">
    <property type="entry name" value="P-loop containing nucleoside triphosphate hydrolases"/>
    <property type="match status" value="1"/>
</dbReference>
<dbReference type="PANTHER" id="PTHR23117">
    <property type="entry name" value="GUANYLATE KINASE-RELATED"/>
    <property type="match status" value="1"/>
</dbReference>
<reference evidence="7 8" key="1">
    <citation type="submission" date="2020-02" db="EMBL/GenBank/DDBJ databases">
        <authorList>
            <person name="Hogendoorn C."/>
        </authorList>
    </citation>
    <scope>NUCLEOTIDE SEQUENCE [LARGE SCALE GENOMIC DNA]</scope>
    <source>
        <strain evidence="7">R501</strain>
    </source>
</reference>